<organism evidence="18 19">
    <name type="scientific">Candidatus Comchoanobacter bicostacola</name>
    <dbReference type="NCBI Taxonomy" id="2919598"/>
    <lineage>
        <taxon>Bacteria</taxon>
        <taxon>Pseudomonadati</taxon>
        <taxon>Pseudomonadota</taxon>
        <taxon>Gammaproteobacteria</taxon>
        <taxon>Candidatus Comchoanobacterales</taxon>
        <taxon>Candidatus Comchoanobacteraceae</taxon>
        <taxon>Candidatus Comchoanobacter</taxon>
    </lineage>
</organism>
<keyword evidence="3" id="KW-0479">Metal-binding</keyword>
<dbReference type="Pfam" id="PF17760">
    <property type="entry name" value="UvrA_inter"/>
    <property type="match status" value="1"/>
</dbReference>
<keyword evidence="7" id="KW-0228">DNA excision</keyword>
<dbReference type="PANTHER" id="PTHR43152">
    <property type="entry name" value="UVRABC SYSTEM PROTEIN A"/>
    <property type="match status" value="1"/>
</dbReference>
<keyword evidence="6" id="KW-0227">DNA damage</keyword>
<keyword evidence="11" id="KW-0267">Excision nuclease</keyword>
<dbReference type="Gene3D" id="3.30.190.20">
    <property type="match status" value="1"/>
</dbReference>
<keyword evidence="5" id="KW-0547">Nucleotide-binding</keyword>
<evidence type="ECO:0000256" key="7">
    <source>
        <dbReference type="ARBA" id="ARBA00022769"/>
    </source>
</evidence>
<dbReference type="Gene3D" id="3.40.50.300">
    <property type="entry name" value="P-loop containing nucleotide triphosphate hydrolases"/>
    <property type="match status" value="3"/>
</dbReference>
<evidence type="ECO:0000256" key="10">
    <source>
        <dbReference type="ARBA" id="ARBA00022840"/>
    </source>
</evidence>
<dbReference type="InterPro" id="IPR041552">
    <property type="entry name" value="UvrA_DNA-bd"/>
</dbReference>
<evidence type="ECO:0000256" key="15">
    <source>
        <dbReference type="ARBA" id="ARBA00039316"/>
    </source>
</evidence>
<gene>
    <name evidence="18" type="primary">uvrA</name>
    <name evidence="18" type="ORF">MMH89_04030</name>
</gene>
<keyword evidence="4" id="KW-0677">Repeat</keyword>
<keyword evidence="8" id="KW-0863">Zinc-finger</keyword>
<dbReference type="InterPro" id="IPR017871">
    <property type="entry name" value="ABC_transporter-like_CS"/>
</dbReference>
<evidence type="ECO:0000313" key="19">
    <source>
        <dbReference type="Proteomes" id="UP001055955"/>
    </source>
</evidence>
<dbReference type="NCBIfam" id="NF001503">
    <property type="entry name" value="PRK00349.1"/>
    <property type="match status" value="1"/>
</dbReference>
<protein>
    <recommendedName>
        <fullName evidence="15">UvrABC system protein A</fullName>
    </recommendedName>
    <alternativeName>
        <fullName evidence="16">Excinuclease ABC subunit A</fullName>
    </alternativeName>
</protein>
<dbReference type="InterPro" id="IPR003439">
    <property type="entry name" value="ABC_transporter-like_ATP-bd"/>
</dbReference>
<evidence type="ECO:0000256" key="2">
    <source>
        <dbReference type="ARBA" id="ARBA00022490"/>
    </source>
</evidence>
<dbReference type="EMBL" id="CP092900">
    <property type="protein sequence ID" value="UTC24386.1"/>
    <property type="molecule type" value="Genomic_DNA"/>
</dbReference>
<evidence type="ECO:0000256" key="1">
    <source>
        <dbReference type="ARBA" id="ARBA00004496"/>
    </source>
</evidence>
<dbReference type="InterPro" id="IPR041102">
    <property type="entry name" value="UvrA_inter"/>
</dbReference>
<dbReference type="InterPro" id="IPR027417">
    <property type="entry name" value="P-loop_NTPase"/>
</dbReference>
<dbReference type="GO" id="GO:0016787">
    <property type="term" value="F:hydrolase activity"/>
    <property type="evidence" value="ECO:0007669"/>
    <property type="project" value="UniProtKB-KW"/>
</dbReference>
<evidence type="ECO:0000313" key="18">
    <source>
        <dbReference type="EMBL" id="UTC24386.1"/>
    </source>
</evidence>
<keyword evidence="19" id="KW-1185">Reference proteome</keyword>
<accession>A0ABY5DKN6</accession>
<reference evidence="18 19" key="1">
    <citation type="journal article" date="2022" name="Nat. Microbiol.">
        <title>The microbiome of a bacterivorous marine choanoflagellate contains a resource-demanding obligate bacterial associate.</title>
        <authorList>
            <person name="Needham D.M."/>
            <person name="Poirier C."/>
            <person name="Bachy C."/>
            <person name="George E.E."/>
            <person name="Wilken S."/>
            <person name="Yung C.C.M."/>
            <person name="Limardo A.J."/>
            <person name="Morando M."/>
            <person name="Sudek L."/>
            <person name="Malmstrom R.R."/>
            <person name="Keeling P.J."/>
            <person name="Santoro A.E."/>
            <person name="Worden A.Z."/>
        </authorList>
    </citation>
    <scope>NUCLEOTIDE SEQUENCE [LARGE SCALE GENOMIC DNA]</scope>
    <source>
        <strain evidence="18 19">Comchoano-1</strain>
    </source>
</reference>
<dbReference type="Pfam" id="PF17755">
    <property type="entry name" value="UvrA_DNA-bind"/>
    <property type="match status" value="1"/>
</dbReference>
<keyword evidence="12" id="KW-0238">DNA-binding</keyword>
<dbReference type="SUPFAM" id="SSF52540">
    <property type="entry name" value="P-loop containing nucleoside triphosphate hydrolases"/>
    <property type="match status" value="2"/>
</dbReference>
<proteinExistence type="inferred from homology"/>
<evidence type="ECO:0000256" key="6">
    <source>
        <dbReference type="ARBA" id="ARBA00022763"/>
    </source>
</evidence>
<evidence type="ECO:0000256" key="9">
    <source>
        <dbReference type="ARBA" id="ARBA00022833"/>
    </source>
</evidence>
<evidence type="ECO:0000256" key="4">
    <source>
        <dbReference type="ARBA" id="ARBA00022737"/>
    </source>
</evidence>
<keyword evidence="9" id="KW-0862">Zinc</keyword>
<dbReference type="Gene3D" id="1.20.1580.10">
    <property type="entry name" value="ABC transporter ATPase like domain"/>
    <property type="match status" value="3"/>
</dbReference>
<dbReference type="CDD" id="cd03271">
    <property type="entry name" value="ABC_UvrA_II"/>
    <property type="match status" value="1"/>
</dbReference>
<evidence type="ECO:0000256" key="5">
    <source>
        <dbReference type="ARBA" id="ARBA00022741"/>
    </source>
</evidence>
<evidence type="ECO:0000256" key="11">
    <source>
        <dbReference type="ARBA" id="ARBA00022881"/>
    </source>
</evidence>
<evidence type="ECO:0000256" key="16">
    <source>
        <dbReference type="ARBA" id="ARBA00042156"/>
    </source>
</evidence>
<evidence type="ECO:0000256" key="13">
    <source>
        <dbReference type="ARBA" id="ARBA00023204"/>
    </source>
</evidence>
<evidence type="ECO:0000256" key="14">
    <source>
        <dbReference type="ARBA" id="ARBA00038000"/>
    </source>
</evidence>
<keyword evidence="2" id="KW-0963">Cytoplasm</keyword>
<dbReference type="InterPro" id="IPR004602">
    <property type="entry name" value="UvrA"/>
</dbReference>
<dbReference type="PROSITE" id="PS00211">
    <property type="entry name" value="ABC_TRANSPORTER_1"/>
    <property type="match status" value="2"/>
</dbReference>
<dbReference type="Gene3D" id="1.10.8.280">
    <property type="entry name" value="ABC transporter ATPase domain-like"/>
    <property type="match status" value="1"/>
</dbReference>
<keyword evidence="10" id="KW-0067">ATP-binding</keyword>
<dbReference type="RefSeq" id="WP_258568169.1">
    <property type="nucleotide sequence ID" value="NZ_CP092900.1"/>
</dbReference>
<dbReference type="PANTHER" id="PTHR43152:SF3">
    <property type="entry name" value="UVRABC SYSTEM PROTEIN A"/>
    <property type="match status" value="1"/>
</dbReference>
<evidence type="ECO:0000256" key="12">
    <source>
        <dbReference type="ARBA" id="ARBA00023125"/>
    </source>
</evidence>
<evidence type="ECO:0000256" key="8">
    <source>
        <dbReference type="ARBA" id="ARBA00022771"/>
    </source>
</evidence>
<evidence type="ECO:0000256" key="3">
    <source>
        <dbReference type="ARBA" id="ARBA00022723"/>
    </source>
</evidence>
<dbReference type="Pfam" id="PF00005">
    <property type="entry name" value="ABC_tran"/>
    <property type="match status" value="1"/>
</dbReference>
<comment type="subcellular location">
    <subcellularLocation>
        <location evidence="1">Cytoplasm</location>
    </subcellularLocation>
</comment>
<feature type="domain" description="ABC transporter" evidence="17">
    <location>
        <begin position="603"/>
        <end position="933"/>
    </location>
</feature>
<keyword evidence="18" id="KW-0378">Hydrolase</keyword>
<dbReference type="PROSITE" id="PS50893">
    <property type="entry name" value="ABC_TRANSPORTER_2"/>
    <property type="match status" value="1"/>
</dbReference>
<name>A0ABY5DKN6_9GAMM</name>
<sequence>MTQSSIQITNARKNNLKIDYLEIPTNKLVVITGPSGSGKSSLALGTLYAEGQGRYVKSLSSYARQFLSVLDEPKVESIEGLSPAIAIEQKSGSHNPRSTVGTITEIYDYIRLLYARIGTPYCPEHNIALKAMSVAQIVDHLINKSDTKKIVLMAPLIEQQSGAHQALIDKLSQEGYVRVRLNGIITRLNELEIDPKKKNTLELVIDRLKVTPDNHERLADSLEQTSIKGQGRILVLEESNSTADIYSTEHACVKCGWSIGKLEPKLFSFNSPMGACSTCDGLGMRRFIKPENLVINPLLSLNDGVIRFWEPAHKHYFAILSSVCDHFEIDMNTPWKNLPEEHKHVVLYGTPKRIALSYPNIYGKLVVKRRVFDGIIPNLEKRYEQTETASVKESIGKILTYDFCQSCNGSRLNQAARHVLVCNQAIDTTINLPIDQLHHWVKNLKLSNFEKEVAGKILVEIENRCQFLLSVGLNYLFLNRSAETLSGGESQRIRLASQIGSGLVGVMYVLDEPSIGLHMRDNQRLIDTLLHLKNLGNTVIVVEHDEETMLQADMIYDIGPGAGTHGGNVTAYGHSSALMQNKDSLTGAYLAKKRQVPIPPQRIPASNNWIEVIGASCHNLQSVHLKIPIGLITCVTGVSGSGKSSLINNTLYPNLYNTLNKAHMPAGKCTQLLGHEHIDKIIDIDQSPIGRTPRSNPATYTGIFTHIRDLFSQTEAARSRGYQPGRFSFNVKGGRCDACSGDGLIKVEMHFLSDVYVQCNVCKGSRFNRETLEVTFKNKSIAEVLDLTVEEAIDIFQNIPSISKKLQTLKDVGLGYIKLGQSATTLSGGEAQRIKLARELSKRSTGKTLFILDEPTTGLHFHDIVKLMQVIQTLRAHGNTIIIIEHNIDVIKTADWIVDIGPEGGNGGGAIVAEGTPEQVMKHPTSHTAPYLLEALSQ</sequence>
<evidence type="ECO:0000259" key="17">
    <source>
        <dbReference type="PROSITE" id="PS50893"/>
    </source>
</evidence>
<keyword evidence="13" id="KW-0234">DNA repair</keyword>
<dbReference type="NCBIfam" id="TIGR00630">
    <property type="entry name" value="uvra"/>
    <property type="match status" value="1"/>
</dbReference>
<comment type="similarity">
    <text evidence="14">Belongs to the ABC transporter superfamily. UvrA family.</text>
</comment>
<dbReference type="Proteomes" id="UP001055955">
    <property type="component" value="Chromosome"/>
</dbReference>